<name>A0AA97D6R8_9FIRM</name>
<dbReference type="Gene3D" id="3.30.70.270">
    <property type="match status" value="1"/>
</dbReference>
<dbReference type="InterPro" id="IPR029787">
    <property type="entry name" value="Nucleotide_cyclase"/>
</dbReference>
<accession>A0AA97D6R8</accession>
<organism evidence="3 4">
    <name type="scientific">Caproicibacterium argilliputei</name>
    <dbReference type="NCBI Taxonomy" id="3030016"/>
    <lineage>
        <taxon>Bacteria</taxon>
        <taxon>Bacillati</taxon>
        <taxon>Bacillota</taxon>
        <taxon>Clostridia</taxon>
        <taxon>Eubacteriales</taxon>
        <taxon>Oscillospiraceae</taxon>
        <taxon>Caproicibacterium</taxon>
    </lineage>
</organism>
<dbReference type="InterPro" id="IPR050706">
    <property type="entry name" value="Cyclic-di-GMP_PDE-like"/>
</dbReference>
<evidence type="ECO:0000259" key="2">
    <source>
        <dbReference type="PROSITE" id="PS50887"/>
    </source>
</evidence>
<dbReference type="AlphaFoldDB" id="A0AA97D6R8"/>
<evidence type="ECO:0000313" key="3">
    <source>
        <dbReference type="EMBL" id="WOC31369.1"/>
    </source>
</evidence>
<dbReference type="Proteomes" id="UP001300604">
    <property type="component" value="Chromosome"/>
</dbReference>
<dbReference type="InterPro" id="IPR000160">
    <property type="entry name" value="GGDEF_dom"/>
</dbReference>
<dbReference type="CDD" id="cd01948">
    <property type="entry name" value="EAL"/>
    <property type="match status" value="1"/>
</dbReference>
<dbReference type="Pfam" id="PF00990">
    <property type="entry name" value="GGDEF"/>
    <property type="match status" value="1"/>
</dbReference>
<dbReference type="InterPro" id="IPR043128">
    <property type="entry name" value="Rev_trsase/Diguanyl_cyclase"/>
</dbReference>
<feature type="domain" description="GGDEF" evidence="2">
    <location>
        <begin position="149"/>
        <end position="275"/>
    </location>
</feature>
<dbReference type="KEGG" id="carl:PXC00_09060"/>
<sequence>MEKRLPDMLDILTYVRDAQTYELLYWNSAARCFARADHIGTGENRKCYKALYGRSEPCTCCTADTAPCFTQQYTDAASSRRYLMRGHSAQTGGRRVEVVTGTDITGLPLCSANSGSACALAERDTVTGLYSQTAFCQRADQLRAAFPQAQYVYIRTDLNKFRIFNDAFGIQEGDRLLAGIARMLRQQIGPHDCCGHMFADVFCLMVDFDTDEAVIAFLDRIGSIHPLRHTSLLASTGIYRPAASGEPSAVCLEKAGFAHKFAKVGALPHYRFYDEQVRQQQRCESMMEFQMEDALQSGQFVVYLQPKYDLLTQNVVGAEALVRWNHPTLGLIPPDRFIPLFERNGFILKLDAYIWQETCRLQRLWLDHGLAAVPISVNVSRLHLCSPQFCSTVLSLTSRYRLSPKMLELELTESLFVQDINRLTGVLQTLRSDGFAINMDDFGSGYSSLNFLDGLEVDVLKLDCGFLKGGVAPQRSRTILRHMIAMARELGLRIVTEGVETPEQAQLLLEYGCDIIQGFYVSRPIPAEQFAQQYLQPKSA</sequence>
<dbReference type="EC" id="3.1.4.52" evidence="3"/>
<dbReference type="PROSITE" id="PS50883">
    <property type="entry name" value="EAL"/>
    <property type="match status" value="1"/>
</dbReference>
<reference evidence="3 4" key="2">
    <citation type="submission" date="2024-06" db="EMBL/GenBank/DDBJ databases">
        <title>Caproicibacterium argilliputei sp. nov, a novel caproic acid producing anaerobic bacterium isolated from pit mud.</title>
        <authorList>
            <person name="Xia S."/>
        </authorList>
    </citation>
    <scope>NUCLEOTIDE SEQUENCE [LARGE SCALE GENOMIC DNA]</scope>
    <source>
        <strain evidence="3 4">ZCY20-5</strain>
    </source>
</reference>
<evidence type="ECO:0000313" key="4">
    <source>
        <dbReference type="Proteomes" id="UP001300604"/>
    </source>
</evidence>
<dbReference type="RefSeq" id="WP_275846477.1">
    <property type="nucleotide sequence ID" value="NZ_CP135996.1"/>
</dbReference>
<reference evidence="4" key="3">
    <citation type="submission" date="2024-06" db="EMBL/GenBank/DDBJ databases">
        <authorList>
            <person name="Zeng C."/>
        </authorList>
    </citation>
    <scope>NUCLEOTIDE SEQUENCE [LARGE SCALE GENOMIC DNA]</scope>
    <source>
        <strain evidence="4">ZCY20-5</strain>
    </source>
</reference>
<proteinExistence type="predicted"/>
<dbReference type="SMART" id="SM00052">
    <property type="entry name" value="EAL"/>
    <property type="match status" value="1"/>
</dbReference>
<protein>
    <submittedName>
        <fullName evidence="3">GGDEF domain-containing phosphodiesterase</fullName>
        <ecNumber evidence="3">3.1.4.52</ecNumber>
    </submittedName>
</protein>
<reference evidence="4" key="1">
    <citation type="submission" date="2024-06" db="EMBL/GenBank/DDBJ databases">
        <title>Caproicibacterium argilliputei sp. nov, a novel caproic acid producing anaerobic bacterium isolated from pit mud.</title>
        <authorList>
            <person name="Zeng C."/>
        </authorList>
    </citation>
    <scope>NUCLEOTIDE SEQUENCE [LARGE SCALE GENOMIC DNA]</scope>
    <source>
        <strain evidence="4">ZCY20-5</strain>
    </source>
</reference>
<dbReference type="PANTHER" id="PTHR33121">
    <property type="entry name" value="CYCLIC DI-GMP PHOSPHODIESTERASE PDEF"/>
    <property type="match status" value="1"/>
</dbReference>
<keyword evidence="3" id="KW-0378">Hydrolase</keyword>
<gene>
    <name evidence="3" type="ORF">PXC00_09060</name>
</gene>
<dbReference type="Pfam" id="PF00563">
    <property type="entry name" value="EAL"/>
    <property type="match status" value="1"/>
</dbReference>
<dbReference type="SUPFAM" id="SSF55073">
    <property type="entry name" value="Nucleotide cyclase"/>
    <property type="match status" value="1"/>
</dbReference>
<dbReference type="InterPro" id="IPR035919">
    <property type="entry name" value="EAL_sf"/>
</dbReference>
<dbReference type="NCBIfam" id="TIGR00254">
    <property type="entry name" value="GGDEF"/>
    <property type="match status" value="1"/>
</dbReference>
<feature type="domain" description="EAL" evidence="1">
    <location>
        <begin position="284"/>
        <end position="538"/>
    </location>
</feature>
<dbReference type="InterPro" id="IPR001633">
    <property type="entry name" value="EAL_dom"/>
</dbReference>
<dbReference type="PANTHER" id="PTHR33121:SF70">
    <property type="entry name" value="SIGNALING PROTEIN YKOW"/>
    <property type="match status" value="1"/>
</dbReference>
<dbReference type="PROSITE" id="PS50887">
    <property type="entry name" value="GGDEF"/>
    <property type="match status" value="1"/>
</dbReference>
<dbReference type="SMART" id="SM00267">
    <property type="entry name" value="GGDEF"/>
    <property type="match status" value="1"/>
</dbReference>
<evidence type="ECO:0000259" key="1">
    <source>
        <dbReference type="PROSITE" id="PS50883"/>
    </source>
</evidence>
<dbReference type="EMBL" id="CP135996">
    <property type="protein sequence ID" value="WOC31369.1"/>
    <property type="molecule type" value="Genomic_DNA"/>
</dbReference>
<dbReference type="GO" id="GO:0071111">
    <property type="term" value="F:cyclic-guanylate-specific phosphodiesterase activity"/>
    <property type="evidence" value="ECO:0007669"/>
    <property type="project" value="UniProtKB-EC"/>
</dbReference>
<keyword evidence="4" id="KW-1185">Reference proteome</keyword>
<dbReference type="Gene3D" id="3.20.20.450">
    <property type="entry name" value="EAL domain"/>
    <property type="match status" value="1"/>
</dbReference>
<dbReference type="SUPFAM" id="SSF141868">
    <property type="entry name" value="EAL domain-like"/>
    <property type="match status" value="1"/>
</dbReference>